<name>W6MGC0_9ASCO</name>
<keyword evidence="11" id="KW-1185">Reference proteome</keyword>
<dbReference type="STRING" id="1382522.W6MGC0"/>
<dbReference type="GeneID" id="34518505"/>
<evidence type="ECO:0000256" key="7">
    <source>
        <dbReference type="ARBA" id="ARBA00023163"/>
    </source>
</evidence>
<dbReference type="InterPro" id="IPR024318">
    <property type="entry name" value="Nro1/ETT1"/>
</dbReference>
<dbReference type="HOGENOM" id="CLU_050427_0_0_1"/>
<comment type="similarity">
    <text evidence="3">Belongs to the ETT1 family.</text>
</comment>
<dbReference type="GO" id="GO:0005634">
    <property type="term" value="C:nucleus"/>
    <property type="evidence" value="ECO:0007669"/>
    <property type="project" value="UniProtKB-SubCell"/>
</dbReference>
<feature type="region of interest" description="Disordered" evidence="9">
    <location>
        <begin position="219"/>
        <end position="246"/>
    </location>
</feature>
<sequence length="411" mass="45654">MAPKRPLGIGKALKRKKLNAEERKEEGISAPTEIEVQLSSTADADDELDQLRALWLTFLDASDNELVLNGVVHECDRLLRNDTESESKLGDDFHAIYALALSRLASFTQDNSEVGDYFEAALERVTLGLERFPKSAKLLFARAAIILSRIPLQYVSQMDLDTQISKKVPKMGLLVDEALQAYSEAESVAELADFDAQTFDVLDALDDLLDLAKHYGNDEMEHGMDSDDEDEDDSADEGGLAETHPLKSLKDSKYNEHWRDHTLTFLAKLDEKASGEDVELKRSVLKKLGQFYLLESETPASIYISLAFGEGADEATQDAKTAQKDAKRFTKTAVDYLIRAQNPDDPQSLVDVAEAKISLGNLYPLEGEDQERLYNEAEALLETANKATHGKYDNILENLRGENADMTSVNA</sequence>
<evidence type="ECO:0000256" key="4">
    <source>
        <dbReference type="ARBA" id="ARBA00017359"/>
    </source>
</evidence>
<reference evidence="10" key="1">
    <citation type="submission" date="2013-12" db="EMBL/GenBank/DDBJ databases">
        <authorList>
            <person name="Genoscope - CEA"/>
        </authorList>
    </citation>
    <scope>NUCLEOTIDE SEQUENCE</scope>
    <source>
        <strain evidence="10">CBS 1993</strain>
    </source>
</reference>
<dbReference type="GO" id="GO:0006417">
    <property type="term" value="P:regulation of translation"/>
    <property type="evidence" value="ECO:0007669"/>
    <property type="project" value="UniProtKB-KW"/>
</dbReference>
<evidence type="ECO:0000256" key="8">
    <source>
        <dbReference type="ARBA" id="ARBA00023242"/>
    </source>
</evidence>
<evidence type="ECO:0000256" key="9">
    <source>
        <dbReference type="SAM" id="MobiDB-lite"/>
    </source>
</evidence>
<evidence type="ECO:0000256" key="6">
    <source>
        <dbReference type="ARBA" id="ARBA00023015"/>
    </source>
</evidence>
<evidence type="ECO:0000256" key="2">
    <source>
        <dbReference type="ARBA" id="ARBA00004123"/>
    </source>
</evidence>
<accession>W6MGC0</accession>
<dbReference type="Proteomes" id="UP000019384">
    <property type="component" value="Unassembled WGS sequence"/>
</dbReference>
<dbReference type="PANTHER" id="PTHR28290:SF1">
    <property type="entry name" value="ENHANCER OF TRANSLATION TERMINATION 1"/>
    <property type="match status" value="1"/>
</dbReference>
<evidence type="ECO:0000256" key="3">
    <source>
        <dbReference type="ARBA" id="ARBA00007273"/>
    </source>
</evidence>
<protein>
    <recommendedName>
        <fullName evidence="4">Enhancer of translation termination 1</fullName>
    </recommendedName>
</protein>
<reference evidence="10" key="2">
    <citation type="submission" date="2014-02" db="EMBL/GenBank/DDBJ databases">
        <title>Complete DNA sequence of /Kuraishia capsulata/ illustrates novel genomic features among budding yeasts (/Saccharomycotina/).</title>
        <authorList>
            <person name="Morales L."/>
            <person name="Noel B."/>
            <person name="Porcel B."/>
            <person name="Marcet-Houben M."/>
            <person name="Hullo M-F."/>
            <person name="Sacerdot C."/>
            <person name="Tekaia F."/>
            <person name="Leh-Louis V."/>
            <person name="Despons L."/>
            <person name="Khanna V."/>
            <person name="Aury J-M."/>
            <person name="Barbe V."/>
            <person name="Couloux A."/>
            <person name="Labadie K."/>
            <person name="Pelletier E."/>
            <person name="Souciet J-L."/>
            <person name="Boekhout T."/>
            <person name="Gabaldon T."/>
            <person name="Wincker P."/>
            <person name="Dujon B."/>
        </authorList>
    </citation>
    <scope>NUCLEOTIDE SEQUENCE</scope>
    <source>
        <strain evidence="10">CBS 1993</strain>
    </source>
</reference>
<evidence type="ECO:0000313" key="11">
    <source>
        <dbReference type="Proteomes" id="UP000019384"/>
    </source>
</evidence>
<keyword evidence="8" id="KW-0539">Nucleus</keyword>
<dbReference type="GO" id="GO:2000640">
    <property type="term" value="P:positive regulation of SREBP signaling pathway"/>
    <property type="evidence" value="ECO:0007669"/>
    <property type="project" value="TreeGrafter"/>
</dbReference>
<evidence type="ECO:0000313" key="10">
    <source>
        <dbReference type="EMBL" id="CDK25104.1"/>
    </source>
</evidence>
<feature type="compositionally biased region" description="Acidic residues" evidence="9">
    <location>
        <begin position="226"/>
        <end position="236"/>
    </location>
</feature>
<comment type="subcellular location">
    <subcellularLocation>
        <location evidence="2">Nucleus</location>
    </subcellularLocation>
</comment>
<dbReference type="PANTHER" id="PTHR28290">
    <property type="entry name" value="ENHANCER OF TRANSLATION TERMINATION 1"/>
    <property type="match status" value="1"/>
</dbReference>
<evidence type="ECO:0000256" key="5">
    <source>
        <dbReference type="ARBA" id="ARBA00022845"/>
    </source>
</evidence>
<keyword evidence="5" id="KW-0810">Translation regulation</keyword>
<dbReference type="EMBL" id="HG793125">
    <property type="protein sequence ID" value="CDK25104.1"/>
    <property type="molecule type" value="Genomic_DNA"/>
</dbReference>
<comment type="function">
    <text evidence="1">Required for correct translation termination and probably involved in regulation of hypoxic gene expression.</text>
</comment>
<gene>
    <name evidence="10" type="ORF">KUCA_T00001071001</name>
</gene>
<dbReference type="Pfam" id="PF12753">
    <property type="entry name" value="Nro1"/>
    <property type="match status" value="1"/>
</dbReference>
<keyword evidence="6" id="KW-0805">Transcription regulation</keyword>
<organism evidence="10 11">
    <name type="scientific">Kuraishia capsulata CBS 1993</name>
    <dbReference type="NCBI Taxonomy" id="1382522"/>
    <lineage>
        <taxon>Eukaryota</taxon>
        <taxon>Fungi</taxon>
        <taxon>Dikarya</taxon>
        <taxon>Ascomycota</taxon>
        <taxon>Saccharomycotina</taxon>
        <taxon>Pichiomycetes</taxon>
        <taxon>Pichiales</taxon>
        <taxon>Pichiaceae</taxon>
        <taxon>Kuraishia</taxon>
    </lineage>
</organism>
<keyword evidence="7" id="KW-0804">Transcription</keyword>
<dbReference type="OrthoDB" id="5598057at2759"/>
<proteinExistence type="inferred from homology"/>
<dbReference type="RefSeq" id="XP_022457117.1">
    <property type="nucleotide sequence ID" value="XM_022605671.1"/>
</dbReference>
<evidence type="ECO:0000256" key="1">
    <source>
        <dbReference type="ARBA" id="ARBA00003395"/>
    </source>
</evidence>
<dbReference type="AlphaFoldDB" id="W6MGC0"/>